<dbReference type="InterPro" id="IPR008320">
    <property type="entry name" value="UCP032025"/>
</dbReference>
<dbReference type="AlphaFoldDB" id="A0A7C9UXA2"/>
<evidence type="ECO:0000313" key="1">
    <source>
        <dbReference type="EMBL" id="NFV78913.1"/>
    </source>
</evidence>
<sequence length="135" mass="15137">MLHLVKLAAGCDGLDMLRAFQAERLRLSGQVFHLTRQTPKRADELCDGGSIYWVVKGQVAARQRILAVETETDEDGRSRCRLILDPGIVEVRPTPMRPFQGWRYLEAKDAPKDRRGGESEPPPEMAAELRALGLL</sequence>
<proteinExistence type="predicted"/>
<accession>A0A7C9UXA2</accession>
<keyword evidence="2" id="KW-1185">Reference proteome</keyword>
<dbReference type="Pfam" id="PF07370">
    <property type="entry name" value="DUF1489"/>
    <property type="match status" value="1"/>
</dbReference>
<organism evidence="1 2">
    <name type="scientific">Magnetospirillum aberrantis SpK</name>
    <dbReference type="NCBI Taxonomy" id="908842"/>
    <lineage>
        <taxon>Bacteria</taxon>
        <taxon>Pseudomonadati</taxon>
        <taxon>Pseudomonadota</taxon>
        <taxon>Alphaproteobacteria</taxon>
        <taxon>Rhodospirillales</taxon>
        <taxon>Rhodospirillaceae</taxon>
        <taxon>Magnetospirillum</taxon>
    </lineage>
</organism>
<dbReference type="Proteomes" id="UP000480684">
    <property type="component" value="Unassembled WGS sequence"/>
</dbReference>
<gene>
    <name evidence="1" type="ORF">G4223_02130</name>
</gene>
<comment type="caution">
    <text evidence="1">The sequence shown here is derived from an EMBL/GenBank/DDBJ whole genome shotgun (WGS) entry which is preliminary data.</text>
</comment>
<dbReference type="RefSeq" id="WP_163674342.1">
    <property type="nucleotide sequence ID" value="NZ_JAAIYP010000007.1"/>
</dbReference>
<dbReference type="PIRSF" id="PIRSF032025">
    <property type="entry name" value="UCP032025"/>
    <property type="match status" value="1"/>
</dbReference>
<name>A0A7C9UXA2_9PROT</name>
<reference evidence="1 2" key="1">
    <citation type="submission" date="2020-02" db="EMBL/GenBank/DDBJ databases">
        <authorList>
            <person name="Dziuba M."/>
            <person name="Kuznetsov B."/>
            <person name="Mardanov A."/>
            <person name="Ravin N."/>
            <person name="Grouzdev D."/>
        </authorList>
    </citation>
    <scope>NUCLEOTIDE SEQUENCE [LARGE SCALE GENOMIC DNA]</scope>
    <source>
        <strain evidence="1 2">SpK</strain>
    </source>
</reference>
<evidence type="ECO:0000313" key="2">
    <source>
        <dbReference type="Proteomes" id="UP000480684"/>
    </source>
</evidence>
<dbReference type="EMBL" id="JAAIYP010000007">
    <property type="protein sequence ID" value="NFV78913.1"/>
    <property type="molecule type" value="Genomic_DNA"/>
</dbReference>
<protein>
    <submittedName>
        <fullName evidence="1">DUF1489 domain-containing protein</fullName>
    </submittedName>
</protein>